<evidence type="ECO:0000313" key="2">
    <source>
        <dbReference type="Proteomes" id="UP000663844"/>
    </source>
</evidence>
<name>A0A819W7T6_9BILA</name>
<evidence type="ECO:0000313" key="1">
    <source>
        <dbReference type="EMBL" id="CAF4118591.1"/>
    </source>
</evidence>
<proteinExistence type="predicted"/>
<organism evidence="1 2">
    <name type="scientific">Adineta steineri</name>
    <dbReference type="NCBI Taxonomy" id="433720"/>
    <lineage>
        <taxon>Eukaryota</taxon>
        <taxon>Metazoa</taxon>
        <taxon>Spiralia</taxon>
        <taxon>Gnathifera</taxon>
        <taxon>Rotifera</taxon>
        <taxon>Eurotatoria</taxon>
        <taxon>Bdelloidea</taxon>
        <taxon>Adinetida</taxon>
        <taxon>Adinetidae</taxon>
        <taxon>Adineta</taxon>
    </lineage>
</organism>
<dbReference type="EMBL" id="CAJOAZ010005952">
    <property type="protein sequence ID" value="CAF4118591.1"/>
    <property type="molecule type" value="Genomic_DNA"/>
</dbReference>
<comment type="caution">
    <text evidence="1">The sequence shown here is derived from an EMBL/GenBank/DDBJ whole genome shotgun (WGS) entry which is preliminary data.</text>
</comment>
<dbReference type="Proteomes" id="UP000663844">
    <property type="component" value="Unassembled WGS sequence"/>
</dbReference>
<reference evidence="1" key="1">
    <citation type="submission" date="2021-02" db="EMBL/GenBank/DDBJ databases">
        <authorList>
            <person name="Nowell W R."/>
        </authorList>
    </citation>
    <scope>NUCLEOTIDE SEQUENCE</scope>
</reference>
<dbReference type="AlphaFoldDB" id="A0A819W7T6"/>
<accession>A0A819W7T6</accession>
<gene>
    <name evidence="1" type="ORF">OXD698_LOCUS36350</name>
</gene>
<sequence length="362" mass="41413">MPADGLCTDLTCDKETKHLYECHCCSRLICLNHLIEHVQATQRSKERYNSLRNELKTVVATFKAIIEKKLLNIEREKSLIEKAQKLLDVENGSINEVQTIFEEIKQAIGLSQLEEIIKLEPTLPNTKSCSCVCKCTSLNDEFLSKITPSPSNRSFVHLNLADETNKSMMTTDDEYSMCDSSVNLDCILLDRITTTIEDNNDVNEQNEVKSVSTSGLRGLCPLTFNGAYGLTTANHSIHFCSKKKTRSVGLYYHFLNKHLLQPIYARRLLKAISNNEDPKTTKLFDKNEDVINHLWKIPCPFSKNMINLFQYATKDIKRASCHRLDMTPYALNTHLQYYHHVPDSVAQTLVNQSKEIQMEKFN</sequence>
<protein>
    <submittedName>
        <fullName evidence="1">Uncharacterized protein</fullName>
    </submittedName>
</protein>